<keyword evidence="5" id="KW-0732">Signal</keyword>
<dbReference type="PANTHER" id="PTHR33109:SF4">
    <property type="entry name" value="EPIDERMAL PATTERNING FACTOR-LIKE PROTEIN 6"/>
    <property type="match status" value="1"/>
</dbReference>
<accession>A0AAN9RY79</accession>
<keyword evidence="9" id="KW-1185">Reference proteome</keyword>
<evidence type="ECO:0000256" key="6">
    <source>
        <dbReference type="ARBA" id="ARBA00023157"/>
    </source>
</evidence>
<comment type="subcellular location">
    <subcellularLocation>
        <location evidence="1 7">Secreted</location>
    </subcellularLocation>
</comment>
<evidence type="ECO:0000256" key="1">
    <source>
        <dbReference type="ARBA" id="ARBA00004613"/>
    </source>
</evidence>
<evidence type="ECO:0000256" key="7">
    <source>
        <dbReference type="RuleBase" id="RU367102"/>
    </source>
</evidence>
<protein>
    <recommendedName>
        <fullName evidence="7">Epidermal patterning factor-like protein</fullName>
    </recommendedName>
</protein>
<dbReference type="EMBL" id="JAYMYS010000008">
    <property type="protein sequence ID" value="KAK7385615.1"/>
    <property type="molecule type" value="Genomic_DNA"/>
</dbReference>
<dbReference type="PANTHER" id="PTHR33109">
    <property type="entry name" value="EPIDERMAL PATTERNING FACTOR-LIKE PROTEIN 4"/>
    <property type="match status" value="1"/>
</dbReference>
<organism evidence="8 9">
    <name type="scientific">Psophocarpus tetragonolobus</name>
    <name type="common">Winged bean</name>
    <name type="synonym">Dolichos tetragonolobus</name>
    <dbReference type="NCBI Taxonomy" id="3891"/>
    <lineage>
        <taxon>Eukaryota</taxon>
        <taxon>Viridiplantae</taxon>
        <taxon>Streptophyta</taxon>
        <taxon>Embryophyta</taxon>
        <taxon>Tracheophyta</taxon>
        <taxon>Spermatophyta</taxon>
        <taxon>Magnoliopsida</taxon>
        <taxon>eudicotyledons</taxon>
        <taxon>Gunneridae</taxon>
        <taxon>Pentapetalae</taxon>
        <taxon>rosids</taxon>
        <taxon>fabids</taxon>
        <taxon>Fabales</taxon>
        <taxon>Fabaceae</taxon>
        <taxon>Papilionoideae</taxon>
        <taxon>50 kb inversion clade</taxon>
        <taxon>NPAAA clade</taxon>
        <taxon>indigoferoid/millettioid clade</taxon>
        <taxon>Phaseoleae</taxon>
        <taxon>Psophocarpus</taxon>
    </lineage>
</organism>
<keyword evidence="4 7" id="KW-0964">Secreted</keyword>
<dbReference type="AlphaFoldDB" id="A0AAN9RY79"/>
<dbReference type="Proteomes" id="UP001386955">
    <property type="component" value="Unassembled WGS sequence"/>
</dbReference>
<reference evidence="8 9" key="1">
    <citation type="submission" date="2024-01" db="EMBL/GenBank/DDBJ databases">
        <title>The genomes of 5 underutilized Papilionoideae crops provide insights into root nodulation and disease resistanc.</title>
        <authorList>
            <person name="Jiang F."/>
        </authorList>
    </citation>
    <scope>NUCLEOTIDE SEQUENCE [LARGE SCALE GENOMIC DNA]</scope>
    <source>
        <strain evidence="8">DUOXIRENSHENG_FW03</strain>
        <tissue evidence="8">Leaves</tissue>
    </source>
</reference>
<evidence type="ECO:0000256" key="2">
    <source>
        <dbReference type="ARBA" id="ARBA00008127"/>
    </source>
</evidence>
<evidence type="ECO:0000256" key="3">
    <source>
        <dbReference type="ARBA" id="ARBA00022473"/>
    </source>
</evidence>
<dbReference type="GO" id="GO:0005576">
    <property type="term" value="C:extracellular region"/>
    <property type="evidence" value="ECO:0007669"/>
    <property type="project" value="UniProtKB-SubCell"/>
</dbReference>
<comment type="similarity">
    <text evidence="2 7">Belongs to the plant cysteine rich small secretory peptide family. Epidermal patterning factor subfamily.</text>
</comment>
<evidence type="ECO:0000313" key="8">
    <source>
        <dbReference type="EMBL" id="KAK7385615.1"/>
    </source>
</evidence>
<comment type="function">
    <text evidence="7">Controls stomatal patterning.</text>
</comment>
<sequence>MSTVTAYFIPCADDSCTLSAKTDIDVQERGENGQSLVSKRKTKVSSMGLPRRVLGEVGSEPPNCNSKCDECSPCEPCLNTVSSRPNGYYPLAWMCKCGDKCYQS</sequence>
<name>A0AAN9RY79_PSOTE</name>
<gene>
    <name evidence="8" type="ORF">VNO78_31347</name>
</gene>
<dbReference type="GO" id="GO:0010052">
    <property type="term" value="P:guard cell differentiation"/>
    <property type="evidence" value="ECO:0007669"/>
    <property type="project" value="UniProtKB-UniRule"/>
</dbReference>
<dbReference type="InterPro" id="IPR039455">
    <property type="entry name" value="EPFL"/>
</dbReference>
<dbReference type="Pfam" id="PF17181">
    <property type="entry name" value="EPF"/>
    <property type="match status" value="1"/>
</dbReference>
<proteinExistence type="inferred from homology"/>
<evidence type="ECO:0000313" key="9">
    <source>
        <dbReference type="Proteomes" id="UP001386955"/>
    </source>
</evidence>
<comment type="caution">
    <text evidence="8">The sequence shown here is derived from an EMBL/GenBank/DDBJ whole genome shotgun (WGS) entry which is preliminary data.</text>
</comment>
<evidence type="ECO:0000256" key="4">
    <source>
        <dbReference type="ARBA" id="ARBA00022525"/>
    </source>
</evidence>
<evidence type="ECO:0000256" key="5">
    <source>
        <dbReference type="ARBA" id="ARBA00022729"/>
    </source>
</evidence>
<keyword evidence="3 7" id="KW-0217">Developmental protein</keyword>
<keyword evidence="6" id="KW-1015">Disulfide bond</keyword>